<protein>
    <recommendedName>
        <fullName evidence="1">Tyrosine specific protein phosphatases domain-containing protein</fullName>
    </recommendedName>
</protein>
<dbReference type="GO" id="GO:0004721">
    <property type="term" value="F:phosphoprotein phosphatase activity"/>
    <property type="evidence" value="ECO:0007669"/>
    <property type="project" value="InterPro"/>
</dbReference>
<feature type="domain" description="Tyrosine specific protein phosphatases" evidence="1">
    <location>
        <begin position="94"/>
        <end position="157"/>
    </location>
</feature>
<dbReference type="InterPro" id="IPR026893">
    <property type="entry name" value="Tyr/Ser_Pase_IphP-type"/>
</dbReference>
<dbReference type="Gene3D" id="3.90.190.10">
    <property type="entry name" value="Protein tyrosine phosphatase superfamily"/>
    <property type="match status" value="1"/>
</dbReference>
<dbReference type="PROSITE" id="PS00383">
    <property type="entry name" value="TYR_PHOSPHATASE_1"/>
    <property type="match status" value="1"/>
</dbReference>
<dbReference type="InterPro" id="IPR000387">
    <property type="entry name" value="Tyr_Pase_dom"/>
</dbReference>
<dbReference type="Pfam" id="PF13350">
    <property type="entry name" value="Y_phosphatase3"/>
    <property type="match status" value="1"/>
</dbReference>
<accession>A0A8J4ALQ6</accession>
<dbReference type="AlphaFoldDB" id="A0A8J4ALQ6"/>
<dbReference type="RefSeq" id="WP_207129324.1">
    <property type="nucleotide sequence ID" value="NZ_BOPO01000150.1"/>
</dbReference>
<dbReference type="PROSITE" id="PS50056">
    <property type="entry name" value="TYR_PHOSPHATASE_2"/>
    <property type="match status" value="1"/>
</dbReference>
<name>A0A8J4ALQ6_9ACTN</name>
<gene>
    <name evidence="2" type="ORF">NUM_70110</name>
</gene>
<reference evidence="3" key="1">
    <citation type="journal article" date="2021" name="Int. J. Syst. Evol. Microbiol.">
        <title>Actinocatenispora comari sp. nov., an endophytic actinomycete isolated from aerial parts of Comarum salesowianum.</title>
        <authorList>
            <person name="Oyunbileg N."/>
            <person name="Iizaka Y."/>
            <person name="Hamada M."/>
            <person name="Davaapurev B.O."/>
            <person name="Fukumoto A."/>
            <person name="Tsetseg B."/>
            <person name="Kato F."/>
            <person name="Tamura T."/>
            <person name="Batkhuu J."/>
            <person name="Anzai Y."/>
        </authorList>
    </citation>
    <scope>NUCLEOTIDE SEQUENCE [LARGE SCALE GENOMIC DNA]</scope>
    <source>
        <strain evidence="3">NUM-2625</strain>
    </source>
</reference>
<evidence type="ECO:0000313" key="2">
    <source>
        <dbReference type="EMBL" id="GIL31757.1"/>
    </source>
</evidence>
<dbReference type="InterPro" id="IPR016130">
    <property type="entry name" value="Tyr_Pase_AS"/>
</dbReference>
<organism evidence="2 3">
    <name type="scientific">Actinocatenispora comari</name>
    <dbReference type="NCBI Taxonomy" id="2807577"/>
    <lineage>
        <taxon>Bacteria</taxon>
        <taxon>Bacillati</taxon>
        <taxon>Actinomycetota</taxon>
        <taxon>Actinomycetes</taxon>
        <taxon>Micromonosporales</taxon>
        <taxon>Micromonosporaceae</taxon>
        <taxon>Actinocatenispora</taxon>
    </lineage>
</organism>
<proteinExistence type="predicted"/>
<comment type="caution">
    <text evidence="2">The sequence shown here is derived from an EMBL/GenBank/DDBJ whole genome shotgun (WGS) entry which is preliminary data.</text>
</comment>
<dbReference type="EMBL" id="BOPO01000150">
    <property type="protein sequence ID" value="GIL31757.1"/>
    <property type="molecule type" value="Genomic_DNA"/>
</dbReference>
<dbReference type="InterPro" id="IPR029021">
    <property type="entry name" value="Prot-tyrosine_phosphatase-like"/>
</dbReference>
<dbReference type="Proteomes" id="UP000614996">
    <property type="component" value="Unassembled WGS sequence"/>
</dbReference>
<evidence type="ECO:0000313" key="3">
    <source>
        <dbReference type="Proteomes" id="UP000614996"/>
    </source>
</evidence>
<sequence>MTVLNWPDLRNARDLGGLPAGDGRIKGRALVRTDNHDRLGAAGIAALDAYGVSRIVDLRWEWEAAKYRSPFAADPRYRLRPAFDDGLADQTPTDSYGQLVDHSRTRLGAVVEAIAEAPAGAVVVHCHGGRDRTGVVIALVLRLAGVADAAIAADYARTPGALPDTVANTLAHIDAVHGGVEPYLLGGGVTGAHLMAVRRRLTG</sequence>
<dbReference type="SUPFAM" id="SSF52799">
    <property type="entry name" value="(Phosphotyrosine protein) phosphatases II"/>
    <property type="match status" value="1"/>
</dbReference>
<evidence type="ECO:0000259" key="1">
    <source>
        <dbReference type="PROSITE" id="PS50056"/>
    </source>
</evidence>
<keyword evidence="3" id="KW-1185">Reference proteome</keyword>